<dbReference type="EMBL" id="JBHLTG010000009">
    <property type="protein sequence ID" value="MFC0681755.1"/>
    <property type="molecule type" value="Genomic_DNA"/>
</dbReference>
<dbReference type="InterPro" id="IPR036465">
    <property type="entry name" value="vWFA_dom_sf"/>
</dbReference>
<proteinExistence type="predicted"/>
<dbReference type="SUPFAM" id="SSF53300">
    <property type="entry name" value="vWA-like"/>
    <property type="match status" value="1"/>
</dbReference>
<evidence type="ECO:0000313" key="1">
    <source>
        <dbReference type="EMBL" id="MFC0681755.1"/>
    </source>
</evidence>
<protein>
    <recommendedName>
        <fullName evidence="3">VWA domain-containing protein</fullName>
    </recommendedName>
</protein>
<dbReference type="CDD" id="cd00198">
    <property type="entry name" value="vWFA"/>
    <property type="match status" value="1"/>
</dbReference>
<dbReference type="Proteomes" id="UP001589896">
    <property type="component" value="Unassembled WGS sequence"/>
</dbReference>
<organism evidence="1 2">
    <name type="scientific">Lysobacter korlensis</name>
    <dbReference type="NCBI Taxonomy" id="553636"/>
    <lineage>
        <taxon>Bacteria</taxon>
        <taxon>Pseudomonadati</taxon>
        <taxon>Pseudomonadota</taxon>
        <taxon>Gammaproteobacteria</taxon>
        <taxon>Lysobacterales</taxon>
        <taxon>Lysobacteraceae</taxon>
        <taxon>Lysobacter</taxon>
    </lineage>
</organism>
<reference evidence="1 2" key="1">
    <citation type="submission" date="2024-09" db="EMBL/GenBank/DDBJ databases">
        <authorList>
            <person name="Sun Q."/>
            <person name="Mori K."/>
        </authorList>
    </citation>
    <scope>NUCLEOTIDE SEQUENCE [LARGE SCALE GENOMIC DNA]</scope>
    <source>
        <strain evidence="1 2">KCTC 23076</strain>
    </source>
</reference>
<name>A0ABV6RXQ0_9GAMM</name>
<sequence>MTDDNYTALLLIIDRSGSMSSIRDDMVGGLQTLLAQQASEPGMLTVDVLTFDDVIEVTHTMADPASVQIELDPRGSTALFDAIGFGVHGFGKLLSDLPDHARPATVQVVVVTDGHENASREYSADAVRKLVEHQKEKYDWDFAFLGANQDAVLTGGRLGFDRDSSMTFDAAPEAVEVMNASLSRYVGDVRKRNKRGFSDDERHSARGER</sequence>
<dbReference type="RefSeq" id="WP_386674960.1">
    <property type="nucleotide sequence ID" value="NZ_JBHLTG010000009.1"/>
</dbReference>
<evidence type="ECO:0000313" key="2">
    <source>
        <dbReference type="Proteomes" id="UP001589896"/>
    </source>
</evidence>
<gene>
    <name evidence="1" type="ORF">ACFFGH_28320</name>
</gene>
<comment type="caution">
    <text evidence="1">The sequence shown here is derived from an EMBL/GenBank/DDBJ whole genome shotgun (WGS) entry which is preliminary data.</text>
</comment>
<accession>A0ABV6RXQ0</accession>
<keyword evidence="2" id="KW-1185">Reference proteome</keyword>
<dbReference type="Gene3D" id="3.40.50.410">
    <property type="entry name" value="von Willebrand factor, type A domain"/>
    <property type="match status" value="1"/>
</dbReference>
<evidence type="ECO:0008006" key="3">
    <source>
        <dbReference type="Google" id="ProtNLM"/>
    </source>
</evidence>